<dbReference type="InterPro" id="IPR026907">
    <property type="entry name" value="GCIP-like"/>
</dbReference>
<dbReference type="OrthoDB" id="4088536at2759"/>
<evidence type="ECO:0000313" key="4">
    <source>
        <dbReference type="Proteomes" id="UP000027730"/>
    </source>
</evidence>
<dbReference type="InterPro" id="IPR049317">
    <property type="entry name" value="GCIP-like_N"/>
</dbReference>
<organism evidence="3 4">
    <name type="scientific">Aureobasidium namibiae CBS 147.97</name>
    <dbReference type="NCBI Taxonomy" id="1043004"/>
    <lineage>
        <taxon>Eukaryota</taxon>
        <taxon>Fungi</taxon>
        <taxon>Dikarya</taxon>
        <taxon>Ascomycota</taxon>
        <taxon>Pezizomycotina</taxon>
        <taxon>Dothideomycetes</taxon>
        <taxon>Dothideomycetidae</taxon>
        <taxon>Dothideales</taxon>
        <taxon>Saccotheciaceae</taxon>
        <taxon>Aureobasidium</taxon>
    </lineage>
</organism>
<name>A0A074WFK9_9PEZI</name>
<keyword evidence="4" id="KW-1185">Reference proteome</keyword>
<dbReference type="GeneID" id="25411816"/>
<accession>A0A074WFK9</accession>
<evidence type="ECO:0000259" key="2">
    <source>
        <dbReference type="Pfam" id="PF13324"/>
    </source>
</evidence>
<dbReference type="RefSeq" id="XP_013424568.1">
    <property type="nucleotide sequence ID" value="XM_013569114.1"/>
</dbReference>
<dbReference type="GO" id="GO:0005634">
    <property type="term" value="C:nucleus"/>
    <property type="evidence" value="ECO:0007669"/>
    <property type="project" value="TreeGrafter"/>
</dbReference>
<dbReference type="STRING" id="1043004.A0A074WFK9"/>
<dbReference type="HOGENOM" id="CLU_040328_0_0_1"/>
<dbReference type="Gene3D" id="1.20.1420.10">
    <property type="entry name" value="Talin, central domain"/>
    <property type="match status" value="1"/>
</dbReference>
<proteinExistence type="predicted"/>
<reference evidence="3 4" key="1">
    <citation type="journal article" date="2014" name="BMC Genomics">
        <title>Genome sequencing of four Aureobasidium pullulans varieties: biotechnological potential, stress tolerance, and description of new species.</title>
        <authorList>
            <person name="Gostin Ar C."/>
            <person name="Ohm R.A."/>
            <person name="Kogej T."/>
            <person name="Sonjak S."/>
            <person name="Turk M."/>
            <person name="Zajc J."/>
            <person name="Zalar P."/>
            <person name="Grube M."/>
            <person name="Sun H."/>
            <person name="Han J."/>
            <person name="Sharma A."/>
            <person name="Chiniquy J."/>
            <person name="Ngan C.Y."/>
            <person name="Lipzen A."/>
            <person name="Barry K."/>
            <person name="Grigoriev I.V."/>
            <person name="Gunde-Cimerman N."/>
        </authorList>
    </citation>
    <scope>NUCLEOTIDE SEQUENCE [LARGE SCALE GENOMIC DNA]</scope>
    <source>
        <strain evidence="3 4">CBS 147.97</strain>
    </source>
</reference>
<dbReference type="Proteomes" id="UP000027730">
    <property type="component" value="Unassembled WGS sequence"/>
</dbReference>
<gene>
    <name evidence="3" type="ORF">M436DRAFT_53638</name>
</gene>
<feature type="region of interest" description="Disordered" evidence="1">
    <location>
        <begin position="190"/>
        <end position="231"/>
    </location>
</feature>
<dbReference type="Gene3D" id="1.20.1410.10">
    <property type="entry name" value="I/LWEQ domain"/>
    <property type="match status" value="1"/>
</dbReference>
<evidence type="ECO:0000313" key="3">
    <source>
        <dbReference type="EMBL" id="KEQ70359.1"/>
    </source>
</evidence>
<sequence length="364" mass="40367">MAASQTLIDFTNTQRTLVAQYLASLAPNASTGSSTQLPPNPPNPLHLLRDSATLLKAHTTKLALLLINKPFTPSAVITVLRDATQTCLTAMMSAVELCRPDIWGVFLHHHVVAKVRAVMREMLSFLDEVLDVAREEDSSNHSKDTLASTGVLWDACDALIQLEKTGIAGLAVLKAQELRDTINDAIQELKEWEEGDGDHDEDDDDSEDDNDNDDDDAHSTTSSPQHSRDDQDEFDDIFSAANSLPKNRPDLKQRLQTSADKLKKIQFLYAAITKRRLKTFTPEIASKKINILTLDKLMHLLKELPESVDDLANAFYELDAQQVDAILATCVENACSAADLLKTDWNGKDDEFTAWVTKWTAVVK</sequence>
<feature type="compositionally biased region" description="Acidic residues" evidence="1">
    <location>
        <begin position="193"/>
        <end position="216"/>
    </location>
</feature>
<dbReference type="AlphaFoldDB" id="A0A074WFK9"/>
<dbReference type="Pfam" id="PF13324">
    <property type="entry name" value="GCIP_N"/>
    <property type="match status" value="1"/>
</dbReference>
<evidence type="ECO:0000256" key="1">
    <source>
        <dbReference type="SAM" id="MobiDB-lite"/>
    </source>
</evidence>
<dbReference type="EMBL" id="KL584717">
    <property type="protein sequence ID" value="KEQ70359.1"/>
    <property type="molecule type" value="Genomic_DNA"/>
</dbReference>
<dbReference type="PANTHER" id="PTHR15492:SF1">
    <property type="entry name" value="CYCLIN-D1-BINDING PROTEIN 1"/>
    <property type="match status" value="1"/>
</dbReference>
<feature type="domain" description="Cyclin-D1-binding protein 1-like N-terminal" evidence="2">
    <location>
        <begin position="48"/>
        <end position="194"/>
    </location>
</feature>
<dbReference type="PANTHER" id="PTHR15492">
    <property type="entry name" value="CYCLIN D1-BINDING PROTEIN 1"/>
    <property type="match status" value="1"/>
</dbReference>
<protein>
    <recommendedName>
        <fullName evidence="2">Cyclin-D1-binding protein 1-like N-terminal domain-containing protein</fullName>
    </recommendedName>
</protein>